<dbReference type="STRING" id="1095630.A0A2J6TAR1"/>
<dbReference type="InParanoid" id="A0A2J6TAR1"/>
<dbReference type="Gene3D" id="2.40.128.320">
    <property type="entry name" value="Protein HRI1, N-terminal domain"/>
    <property type="match status" value="1"/>
</dbReference>
<dbReference type="FunCoup" id="A0A2J6TAR1">
    <property type="interactions" value="14"/>
</dbReference>
<evidence type="ECO:0000313" key="8">
    <source>
        <dbReference type="Proteomes" id="UP000235371"/>
    </source>
</evidence>
<dbReference type="CDD" id="cd11693">
    <property type="entry name" value="HRI1_C_like"/>
    <property type="match status" value="1"/>
</dbReference>
<evidence type="ECO:0000256" key="6">
    <source>
        <dbReference type="ARBA" id="ARBA00023242"/>
    </source>
</evidence>
<protein>
    <recommendedName>
        <fullName evidence="4">Protein HRI1</fullName>
    </recommendedName>
</protein>
<dbReference type="GO" id="GO:0005737">
    <property type="term" value="C:cytoplasm"/>
    <property type="evidence" value="ECO:0007669"/>
    <property type="project" value="UniProtKB-SubCell"/>
</dbReference>
<keyword evidence="8" id="KW-1185">Reference proteome</keyword>
<evidence type="ECO:0000256" key="1">
    <source>
        <dbReference type="ARBA" id="ARBA00004123"/>
    </source>
</evidence>
<dbReference type="GeneID" id="36580572"/>
<evidence type="ECO:0000256" key="2">
    <source>
        <dbReference type="ARBA" id="ARBA00004496"/>
    </source>
</evidence>
<evidence type="ECO:0000256" key="4">
    <source>
        <dbReference type="ARBA" id="ARBA00017063"/>
    </source>
</evidence>
<dbReference type="RefSeq" id="XP_024737021.1">
    <property type="nucleotide sequence ID" value="XM_024872492.1"/>
</dbReference>
<dbReference type="InterPro" id="IPR043047">
    <property type="entry name" value="Hri1_N_sf"/>
</dbReference>
<organism evidence="7 8">
    <name type="scientific">Hyaloscypha bicolor E</name>
    <dbReference type="NCBI Taxonomy" id="1095630"/>
    <lineage>
        <taxon>Eukaryota</taxon>
        <taxon>Fungi</taxon>
        <taxon>Dikarya</taxon>
        <taxon>Ascomycota</taxon>
        <taxon>Pezizomycotina</taxon>
        <taxon>Leotiomycetes</taxon>
        <taxon>Helotiales</taxon>
        <taxon>Hyaloscyphaceae</taxon>
        <taxon>Hyaloscypha</taxon>
        <taxon>Hyaloscypha bicolor</taxon>
    </lineage>
</organism>
<name>A0A2J6TAR1_9HELO</name>
<comment type="subcellular location">
    <subcellularLocation>
        <location evidence="2">Cytoplasm</location>
    </subcellularLocation>
    <subcellularLocation>
        <location evidence="1">Nucleus</location>
    </subcellularLocation>
</comment>
<accession>A0A2J6TAR1</accession>
<keyword evidence="6" id="KW-0539">Nucleus</keyword>
<dbReference type="InterPro" id="IPR038744">
    <property type="entry name" value="Hri1_N"/>
</dbReference>
<gene>
    <name evidence="7" type="ORF">K444DRAFT_397447</name>
</gene>
<sequence length="266" mass="30019">MRVTIFHALRDQRYSFSPPPLYLLSPQFPLLTSTMADQPSVSIRKYIKWGDNASSEPTSTLVLTSPLKNFIDIRVLLPTSPILDPPPLEWAFAGTSHSTPASAEGDKPAHTVWEHWVDSKVTNAEEVKDEGDMFLQDNGEVLESGNMVNPETGKVEKYEECWVDLDLQGGKVGWVLKMEDGEKGSRGVAIRIGRWIEGIIRRGEKVTVARWKYKDDEGGPGWIQEVAIGRFDYPERMFGKDLVEVGKCFEGIKGEVWKVMESFTWN</sequence>
<dbReference type="Pfam" id="PF16815">
    <property type="entry name" value="HRI1"/>
    <property type="match status" value="1"/>
</dbReference>
<proteinExistence type="inferred from homology"/>
<dbReference type="GO" id="GO:0005634">
    <property type="term" value="C:nucleus"/>
    <property type="evidence" value="ECO:0007669"/>
    <property type="project" value="UniProtKB-SubCell"/>
</dbReference>
<dbReference type="Proteomes" id="UP000235371">
    <property type="component" value="Unassembled WGS sequence"/>
</dbReference>
<evidence type="ECO:0000313" key="7">
    <source>
        <dbReference type="EMBL" id="PMD60117.1"/>
    </source>
</evidence>
<dbReference type="InterPro" id="IPR031818">
    <property type="entry name" value="Hri1"/>
</dbReference>
<comment type="similarity">
    <text evidence="3">Belongs to the HRI1 family.</text>
</comment>
<dbReference type="OrthoDB" id="4045395at2759"/>
<reference evidence="7 8" key="1">
    <citation type="submission" date="2016-04" db="EMBL/GenBank/DDBJ databases">
        <title>A degradative enzymes factory behind the ericoid mycorrhizal symbiosis.</title>
        <authorList>
            <consortium name="DOE Joint Genome Institute"/>
            <person name="Martino E."/>
            <person name="Morin E."/>
            <person name="Grelet G."/>
            <person name="Kuo A."/>
            <person name="Kohler A."/>
            <person name="Daghino S."/>
            <person name="Barry K."/>
            <person name="Choi C."/>
            <person name="Cichocki N."/>
            <person name="Clum A."/>
            <person name="Copeland A."/>
            <person name="Hainaut M."/>
            <person name="Haridas S."/>
            <person name="Labutti K."/>
            <person name="Lindquist E."/>
            <person name="Lipzen A."/>
            <person name="Khouja H.-R."/>
            <person name="Murat C."/>
            <person name="Ohm R."/>
            <person name="Olson A."/>
            <person name="Spatafora J."/>
            <person name="Veneault-Fourrey C."/>
            <person name="Henrissat B."/>
            <person name="Grigoriev I."/>
            <person name="Martin F."/>
            <person name="Perotto S."/>
        </authorList>
    </citation>
    <scope>NUCLEOTIDE SEQUENCE [LARGE SCALE GENOMIC DNA]</scope>
    <source>
        <strain evidence="7 8">E</strain>
    </source>
</reference>
<dbReference type="EMBL" id="KZ613791">
    <property type="protein sequence ID" value="PMD60117.1"/>
    <property type="molecule type" value="Genomic_DNA"/>
</dbReference>
<keyword evidence="5" id="KW-0963">Cytoplasm</keyword>
<evidence type="ECO:0000256" key="5">
    <source>
        <dbReference type="ARBA" id="ARBA00022490"/>
    </source>
</evidence>
<dbReference type="AlphaFoldDB" id="A0A2J6TAR1"/>
<evidence type="ECO:0000256" key="3">
    <source>
        <dbReference type="ARBA" id="ARBA00005229"/>
    </source>
</evidence>
<dbReference type="CDD" id="cd11692">
    <property type="entry name" value="HRI1_N_like"/>
    <property type="match status" value="1"/>
</dbReference>